<dbReference type="InterPro" id="IPR003111">
    <property type="entry name" value="Lon_prtase_N"/>
</dbReference>
<dbReference type="SUPFAM" id="SSF88697">
    <property type="entry name" value="PUA domain-like"/>
    <property type="match status" value="1"/>
</dbReference>
<dbReference type="Proteomes" id="UP001195903">
    <property type="component" value="Unassembled WGS sequence"/>
</dbReference>
<dbReference type="EMBL" id="JAHEPS010000006">
    <property type="protein sequence ID" value="MBT1445845.1"/>
    <property type="molecule type" value="Genomic_DNA"/>
</dbReference>
<proteinExistence type="predicted"/>
<dbReference type="Gene3D" id="1.10.4060.10">
    <property type="entry name" value="BPP1347 like domain"/>
    <property type="match status" value="1"/>
</dbReference>
<dbReference type="PANTHER" id="PTHR46732">
    <property type="entry name" value="ATP-DEPENDENT PROTEASE LA (LON) DOMAIN PROTEIN"/>
    <property type="match status" value="1"/>
</dbReference>
<dbReference type="PANTHER" id="PTHR46732:SF8">
    <property type="entry name" value="ATP-DEPENDENT PROTEASE LA (LON) DOMAIN PROTEIN"/>
    <property type="match status" value="1"/>
</dbReference>
<dbReference type="InterPro" id="IPR046336">
    <property type="entry name" value="Lon_prtase_N_sf"/>
</dbReference>
<reference evidence="2 3" key="1">
    <citation type="submission" date="2021-05" db="EMBL/GenBank/DDBJ databases">
        <title>Shewanella sp. JM162201.</title>
        <authorList>
            <person name="Xu S."/>
            <person name="Li A."/>
        </authorList>
    </citation>
    <scope>NUCLEOTIDE SEQUENCE [LARGE SCALE GENOMIC DNA]</scope>
    <source>
        <strain evidence="2 3">JM162201</strain>
    </source>
</reference>
<feature type="domain" description="Lon N-terminal" evidence="1">
    <location>
        <begin position="2"/>
        <end position="183"/>
    </location>
</feature>
<dbReference type="RefSeq" id="WP_214508035.1">
    <property type="nucleotide sequence ID" value="NZ_JAHEPS010000006.1"/>
</dbReference>
<evidence type="ECO:0000259" key="1">
    <source>
        <dbReference type="SMART" id="SM00464"/>
    </source>
</evidence>
<accession>A0ABS5V5X6</accession>
<dbReference type="Pfam" id="PF02190">
    <property type="entry name" value="LON_substr_bdg"/>
    <property type="match status" value="1"/>
</dbReference>
<keyword evidence="3" id="KW-1185">Reference proteome</keyword>
<comment type="caution">
    <text evidence="2">The sequence shown here is derived from an EMBL/GenBank/DDBJ whole genome shotgun (WGS) entry which is preliminary data.</text>
</comment>
<evidence type="ECO:0000313" key="2">
    <source>
        <dbReference type="EMBL" id="MBT1445845.1"/>
    </source>
</evidence>
<dbReference type="SMART" id="SM00464">
    <property type="entry name" value="LON"/>
    <property type="match status" value="1"/>
</dbReference>
<gene>
    <name evidence="2" type="ORF">KJI95_15165</name>
</gene>
<dbReference type="Gene3D" id="2.30.130.40">
    <property type="entry name" value="LON domain-like"/>
    <property type="match status" value="1"/>
</dbReference>
<dbReference type="InterPro" id="IPR015947">
    <property type="entry name" value="PUA-like_sf"/>
</dbReference>
<evidence type="ECO:0000313" key="3">
    <source>
        <dbReference type="Proteomes" id="UP001195903"/>
    </source>
</evidence>
<sequence>MQLALFTLPICLLPGGMTKLRIFEPRYKRLVSESLSSGLGFAMCMLGDDKLPLPIATRADIVDFETLEDGLLGITISGRERVALGPWQSDSDGLKRAEASVLPAWDALPMTAKHQHLADGLRQVMAHFPTQLANYSDNDFNNLTWVCSRWLELLPLSLQNKQLCLKEADPGLTLALINEVIKKS</sequence>
<organism evidence="2 3">
    <name type="scientific">Shewanella jiangmenensis</name>
    <dbReference type="NCBI Taxonomy" id="2837387"/>
    <lineage>
        <taxon>Bacteria</taxon>
        <taxon>Pseudomonadati</taxon>
        <taxon>Pseudomonadota</taxon>
        <taxon>Gammaproteobacteria</taxon>
        <taxon>Alteromonadales</taxon>
        <taxon>Shewanellaceae</taxon>
        <taxon>Shewanella</taxon>
    </lineage>
</organism>
<name>A0ABS5V5X6_9GAMM</name>
<protein>
    <submittedName>
        <fullName evidence="2">LON peptidase substrate-binding domain-containing protein</fullName>
    </submittedName>
</protein>